<evidence type="ECO:0000256" key="1">
    <source>
        <dbReference type="ARBA" id="ARBA00023015"/>
    </source>
</evidence>
<feature type="DNA-binding region" description="H-T-H motif" evidence="4">
    <location>
        <begin position="41"/>
        <end position="60"/>
    </location>
</feature>
<protein>
    <submittedName>
        <fullName evidence="7">TetR/AcrR family transcriptional regulator</fullName>
    </submittedName>
</protein>
<dbReference type="SUPFAM" id="SSF46689">
    <property type="entry name" value="Homeodomain-like"/>
    <property type="match status" value="1"/>
</dbReference>
<keyword evidence="1" id="KW-0805">Transcription regulation</keyword>
<dbReference type="PROSITE" id="PS01081">
    <property type="entry name" value="HTH_TETR_1"/>
    <property type="match status" value="1"/>
</dbReference>
<dbReference type="AlphaFoldDB" id="A0A5N8X1J3"/>
<feature type="domain" description="HTH tetR-type" evidence="6">
    <location>
        <begin position="18"/>
        <end position="78"/>
    </location>
</feature>
<dbReference type="GO" id="GO:0003700">
    <property type="term" value="F:DNA-binding transcription factor activity"/>
    <property type="evidence" value="ECO:0007669"/>
    <property type="project" value="TreeGrafter"/>
</dbReference>
<organism evidence="7 8">
    <name type="scientific">Streptomyces acidicola</name>
    <dbReference type="NCBI Taxonomy" id="2596892"/>
    <lineage>
        <taxon>Bacteria</taxon>
        <taxon>Bacillati</taxon>
        <taxon>Actinomycetota</taxon>
        <taxon>Actinomycetes</taxon>
        <taxon>Kitasatosporales</taxon>
        <taxon>Streptomycetaceae</taxon>
        <taxon>Streptomyces</taxon>
    </lineage>
</organism>
<dbReference type="Proteomes" id="UP000373149">
    <property type="component" value="Unassembled WGS sequence"/>
</dbReference>
<dbReference type="Gene3D" id="1.10.357.10">
    <property type="entry name" value="Tetracycline Repressor, domain 2"/>
    <property type="match status" value="1"/>
</dbReference>
<dbReference type="InterPro" id="IPR039536">
    <property type="entry name" value="TetR_C_Proteobacteria"/>
</dbReference>
<accession>A0A5N8X1J3</accession>
<dbReference type="InterPro" id="IPR009057">
    <property type="entry name" value="Homeodomain-like_sf"/>
</dbReference>
<proteinExistence type="predicted"/>
<dbReference type="FunFam" id="1.10.10.60:FF:000141">
    <property type="entry name" value="TetR family transcriptional regulator"/>
    <property type="match status" value="1"/>
</dbReference>
<dbReference type="PRINTS" id="PR00455">
    <property type="entry name" value="HTHTETR"/>
</dbReference>
<evidence type="ECO:0000256" key="2">
    <source>
        <dbReference type="ARBA" id="ARBA00023125"/>
    </source>
</evidence>
<dbReference type="PANTHER" id="PTHR30055">
    <property type="entry name" value="HTH-TYPE TRANSCRIPTIONAL REGULATOR RUTR"/>
    <property type="match status" value="1"/>
</dbReference>
<dbReference type="InterPro" id="IPR023772">
    <property type="entry name" value="DNA-bd_HTH_TetR-type_CS"/>
</dbReference>
<sequence length="211" mass="23358">MATTRASVQTPGRRQRSENKRAAILSAAEALFVSEGYELTSVDAIATRAGVSKRTLYDHFGDKQTLFQVVLTRVTDTLAATVRTAIEQELTEGRDLREGLMAFASRVATEAFPSSEYVTFRRLTSQDRSAPRLPEAVRERPERMLEERFAQLAANGEIRTADPRRAAQHFTALTVLLAVDALRDEPAGAVEESEILAIITDGVDAFLRAYR</sequence>
<dbReference type="InterPro" id="IPR036271">
    <property type="entry name" value="Tet_transcr_reg_TetR-rel_C_sf"/>
</dbReference>
<dbReference type="RefSeq" id="WP_152867530.1">
    <property type="nucleotide sequence ID" value="NZ_VMNX01000192.1"/>
</dbReference>
<evidence type="ECO:0000259" key="6">
    <source>
        <dbReference type="PROSITE" id="PS50977"/>
    </source>
</evidence>
<comment type="caution">
    <text evidence="7">The sequence shown here is derived from an EMBL/GenBank/DDBJ whole genome shotgun (WGS) entry which is preliminary data.</text>
</comment>
<dbReference type="Pfam" id="PF00440">
    <property type="entry name" value="TetR_N"/>
    <property type="match status" value="1"/>
</dbReference>
<evidence type="ECO:0000256" key="4">
    <source>
        <dbReference type="PROSITE-ProRule" id="PRU00335"/>
    </source>
</evidence>
<evidence type="ECO:0000313" key="8">
    <source>
        <dbReference type="Proteomes" id="UP000373149"/>
    </source>
</evidence>
<dbReference type="Pfam" id="PF14246">
    <property type="entry name" value="TetR_C_7"/>
    <property type="match status" value="1"/>
</dbReference>
<evidence type="ECO:0000256" key="5">
    <source>
        <dbReference type="SAM" id="MobiDB-lite"/>
    </source>
</evidence>
<dbReference type="GO" id="GO:0000976">
    <property type="term" value="F:transcription cis-regulatory region binding"/>
    <property type="evidence" value="ECO:0007669"/>
    <property type="project" value="TreeGrafter"/>
</dbReference>
<dbReference type="PROSITE" id="PS50977">
    <property type="entry name" value="HTH_TETR_2"/>
    <property type="match status" value="1"/>
</dbReference>
<dbReference type="InterPro" id="IPR050109">
    <property type="entry name" value="HTH-type_TetR-like_transc_reg"/>
</dbReference>
<dbReference type="InterPro" id="IPR001647">
    <property type="entry name" value="HTH_TetR"/>
</dbReference>
<keyword evidence="3" id="KW-0804">Transcription</keyword>
<feature type="compositionally biased region" description="Polar residues" evidence="5">
    <location>
        <begin position="1"/>
        <end position="12"/>
    </location>
</feature>
<feature type="region of interest" description="Disordered" evidence="5">
    <location>
        <begin position="1"/>
        <end position="20"/>
    </location>
</feature>
<evidence type="ECO:0000256" key="3">
    <source>
        <dbReference type="ARBA" id="ARBA00023163"/>
    </source>
</evidence>
<gene>
    <name evidence="7" type="ORF">FPZ41_34550</name>
</gene>
<keyword evidence="2 4" id="KW-0238">DNA-binding</keyword>
<dbReference type="GO" id="GO:0045892">
    <property type="term" value="P:negative regulation of DNA-templated transcription"/>
    <property type="evidence" value="ECO:0007669"/>
    <property type="project" value="UniProtKB-ARBA"/>
</dbReference>
<dbReference type="SUPFAM" id="SSF48498">
    <property type="entry name" value="Tetracyclin repressor-like, C-terminal domain"/>
    <property type="match status" value="1"/>
</dbReference>
<name>A0A5N8X1J3_9ACTN</name>
<dbReference type="EMBL" id="VMNX01000192">
    <property type="protein sequence ID" value="MPY53409.1"/>
    <property type="molecule type" value="Genomic_DNA"/>
</dbReference>
<dbReference type="PANTHER" id="PTHR30055:SF146">
    <property type="entry name" value="HTH-TYPE TRANSCRIPTIONAL DUAL REGULATOR CECR"/>
    <property type="match status" value="1"/>
</dbReference>
<keyword evidence="8" id="KW-1185">Reference proteome</keyword>
<evidence type="ECO:0000313" key="7">
    <source>
        <dbReference type="EMBL" id="MPY53409.1"/>
    </source>
</evidence>
<reference evidence="7 8" key="1">
    <citation type="submission" date="2019-09" db="EMBL/GenBank/DDBJ databases">
        <authorList>
            <person name="Duangmal K."/>
            <person name="Teo W.F.A."/>
            <person name="Lipun K."/>
        </authorList>
    </citation>
    <scope>NUCLEOTIDE SEQUENCE [LARGE SCALE GENOMIC DNA]</scope>
    <source>
        <strain evidence="7 8">K1PN6</strain>
    </source>
</reference>